<dbReference type="InterPro" id="IPR013216">
    <property type="entry name" value="Methyltransf_11"/>
</dbReference>
<dbReference type="InterPro" id="IPR029063">
    <property type="entry name" value="SAM-dependent_MTases_sf"/>
</dbReference>
<dbReference type="GO" id="GO:0032259">
    <property type="term" value="P:methylation"/>
    <property type="evidence" value="ECO:0007669"/>
    <property type="project" value="UniProtKB-KW"/>
</dbReference>
<dbReference type="AlphaFoldDB" id="A0A6N9YQK7"/>
<protein>
    <submittedName>
        <fullName evidence="2">Methyltransferase domain-containing protein</fullName>
    </submittedName>
</protein>
<organism evidence="2 3">
    <name type="scientific">Phytoactinopolyspora alkaliphila</name>
    <dbReference type="NCBI Taxonomy" id="1783498"/>
    <lineage>
        <taxon>Bacteria</taxon>
        <taxon>Bacillati</taxon>
        <taxon>Actinomycetota</taxon>
        <taxon>Actinomycetes</taxon>
        <taxon>Jiangellales</taxon>
        <taxon>Jiangellaceae</taxon>
        <taxon>Phytoactinopolyspora</taxon>
    </lineage>
</organism>
<dbReference type="GO" id="GO:0008757">
    <property type="term" value="F:S-adenosylmethionine-dependent methyltransferase activity"/>
    <property type="evidence" value="ECO:0007669"/>
    <property type="project" value="InterPro"/>
</dbReference>
<dbReference type="PANTHER" id="PTHR43591">
    <property type="entry name" value="METHYLTRANSFERASE"/>
    <property type="match status" value="1"/>
</dbReference>
<dbReference type="Pfam" id="PF08241">
    <property type="entry name" value="Methyltransf_11"/>
    <property type="match status" value="1"/>
</dbReference>
<proteinExistence type="predicted"/>
<keyword evidence="2" id="KW-0489">Methyltransferase</keyword>
<accession>A0A6N9YQK7</accession>
<dbReference type="RefSeq" id="WP_163820128.1">
    <property type="nucleotide sequence ID" value="NZ_JAAGOB010000011.1"/>
</dbReference>
<feature type="domain" description="Methyltransferase type 11" evidence="1">
    <location>
        <begin position="50"/>
        <end position="145"/>
    </location>
</feature>
<dbReference type="Gene3D" id="3.40.50.150">
    <property type="entry name" value="Vaccinia Virus protein VP39"/>
    <property type="match status" value="1"/>
</dbReference>
<evidence type="ECO:0000259" key="1">
    <source>
        <dbReference type="Pfam" id="PF08241"/>
    </source>
</evidence>
<dbReference type="CDD" id="cd02440">
    <property type="entry name" value="AdoMet_MTases"/>
    <property type="match status" value="1"/>
</dbReference>
<comment type="caution">
    <text evidence="2">The sequence shown here is derived from an EMBL/GenBank/DDBJ whole genome shotgun (WGS) entry which is preliminary data.</text>
</comment>
<reference evidence="2 3" key="1">
    <citation type="submission" date="2020-02" db="EMBL/GenBank/DDBJ databases">
        <authorList>
            <person name="Li X.-J."/>
            <person name="Feng X.-M."/>
        </authorList>
    </citation>
    <scope>NUCLEOTIDE SEQUENCE [LARGE SCALE GENOMIC DNA]</scope>
    <source>
        <strain evidence="2 3">CGMCC 4.7225</strain>
    </source>
</reference>
<dbReference type="Proteomes" id="UP000469185">
    <property type="component" value="Unassembled WGS sequence"/>
</dbReference>
<name>A0A6N9YQK7_9ACTN</name>
<keyword evidence="2" id="KW-0808">Transferase</keyword>
<evidence type="ECO:0000313" key="2">
    <source>
        <dbReference type="EMBL" id="NED97336.1"/>
    </source>
</evidence>
<dbReference type="EMBL" id="JAAGOB010000011">
    <property type="protein sequence ID" value="NED97336.1"/>
    <property type="molecule type" value="Genomic_DNA"/>
</dbReference>
<dbReference type="SUPFAM" id="SSF53335">
    <property type="entry name" value="S-adenosyl-L-methionine-dependent methyltransferases"/>
    <property type="match status" value="1"/>
</dbReference>
<keyword evidence="3" id="KW-1185">Reference proteome</keyword>
<evidence type="ECO:0000313" key="3">
    <source>
        <dbReference type="Proteomes" id="UP000469185"/>
    </source>
</evidence>
<gene>
    <name evidence="2" type="ORF">G1H11_18730</name>
</gene>
<dbReference type="PANTHER" id="PTHR43591:SF24">
    <property type="entry name" value="2-METHOXY-6-POLYPRENYL-1,4-BENZOQUINOL METHYLASE, MITOCHONDRIAL"/>
    <property type="match status" value="1"/>
</dbReference>
<sequence length="292" mass="31113">MTAQAPSTEQIRDAWEAIAPRFDEFATPETIGFGERILGRLGLDTGTRLLDVAAGSGALSLPAARLGAEVVAVDIAPAMIERLQARARTDGLTNVAGRVMDGSALEFDDDTFDVSVSQNGVSVFPDMKRGLAEMVRVTKPGGTVLVVAFGALERAEFLGFFVGAAKAAVPDFTPMPVDQPPLPFQVSDPAVFRARLAEAGLTDVTVETTTWDMPVESAMHLWNFIASGHPIGAQMIASLTREHQVETQRVLDGMLRERSGGEPGAVIHTELNVGVGTKPEGSAHDHRLSRTQ</sequence>